<reference evidence="2 3" key="1">
    <citation type="submission" date="2019-08" db="EMBL/GenBank/DDBJ databases">
        <title>In-depth cultivation of the pig gut microbiome towards novel bacterial diversity and tailored functional studies.</title>
        <authorList>
            <person name="Wylensek D."/>
            <person name="Hitch T.C.A."/>
            <person name="Clavel T."/>
        </authorList>
    </citation>
    <scope>NUCLEOTIDE SEQUENCE [LARGE SCALE GENOMIC DNA]</scope>
    <source>
        <strain evidence="2 3">BL-389-WT-3D</strain>
    </source>
</reference>
<dbReference type="Proteomes" id="UP000462363">
    <property type="component" value="Unassembled WGS sequence"/>
</dbReference>
<dbReference type="SUPFAM" id="SSF56281">
    <property type="entry name" value="Metallo-hydrolase/oxidoreductase"/>
    <property type="match status" value="1"/>
</dbReference>
<protein>
    <submittedName>
        <fullName evidence="2">MBL fold metallo-hydrolase</fullName>
    </submittedName>
</protein>
<comment type="caution">
    <text evidence="2">The sequence shown here is derived from an EMBL/GenBank/DDBJ whole genome shotgun (WGS) entry which is preliminary data.</text>
</comment>
<dbReference type="RefSeq" id="WP_154322129.1">
    <property type="nucleotide sequence ID" value="NZ_CP045695.1"/>
</dbReference>
<dbReference type="PANTHER" id="PTHR30619">
    <property type="entry name" value="DNA INTERNALIZATION/COMPETENCE PROTEIN COMEC/REC2"/>
    <property type="match status" value="1"/>
</dbReference>
<dbReference type="GO" id="GO:0016787">
    <property type="term" value="F:hydrolase activity"/>
    <property type="evidence" value="ECO:0007669"/>
    <property type="project" value="UniProtKB-KW"/>
</dbReference>
<dbReference type="InterPro" id="IPR036866">
    <property type="entry name" value="RibonucZ/Hydroxyglut_hydro"/>
</dbReference>
<dbReference type="Gene3D" id="3.60.15.10">
    <property type="entry name" value="Ribonuclease Z/Hydroxyacylglutathione hydrolase-like"/>
    <property type="match status" value="1"/>
</dbReference>
<evidence type="ECO:0000259" key="1">
    <source>
        <dbReference type="Pfam" id="PF00753"/>
    </source>
</evidence>
<dbReference type="InterPro" id="IPR052159">
    <property type="entry name" value="Competence_DNA_uptake"/>
</dbReference>
<sequence length="291" mass="32189">MKEILILSSKNYDNSETTNYGDCILINTGSELVIYDCGHEKHADAVIDYMSQNGFDKAKLILSHNDSDHFDGILKLLEEDKISVIRTTLLLKYKDKILKKIDDGRKSRDSVAEQILNLYDNIAQLSGAPLEDIYEHPEDLCSEVSIVGPDFDYMIETVAKRLDGREGDTVDGETAVNATSIQAKVKIGVHSLLLCGDCSFPAIEDIVRNYDAVQLPHHGKSKQAEKIFEKKSDQTFSVYIVSDNTGNTKGGSDNLITTGHRVYNTKTFGNITINNSTFSSSTVKTGRVLGI</sequence>
<name>A0A844FAJ0_CLOSV</name>
<accession>A0A844FAJ0</accession>
<gene>
    <name evidence="2" type="ORF">FYJ37_03260</name>
</gene>
<organism evidence="2 3">
    <name type="scientific">Clostridium scindens (strain JCM 10418 / VPI 12708)</name>
    <dbReference type="NCBI Taxonomy" id="29347"/>
    <lineage>
        <taxon>Bacteria</taxon>
        <taxon>Bacillati</taxon>
        <taxon>Bacillota</taxon>
        <taxon>Clostridia</taxon>
        <taxon>Lachnospirales</taxon>
        <taxon>Lachnospiraceae</taxon>
    </lineage>
</organism>
<dbReference type="AlphaFoldDB" id="A0A844FAJ0"/>
<feature type="domain" description="Metallo-beta-lactamase" evidence="1">
    <location>
        <begin position="20"/>
        <end position="231"/>
    </location>
</feature>
<dbReference type="PANTHER" id="PTHR30619:SF1">
    <property type="entry name" value="RECOMBINATION PROTEIN 2"/>
    <property type="match status" value="1"/>
</dbReference>
<evidence type="ECO:0000313" key="3">
    <source>
        <dbReference type="Proteomes" id="UP000462363"/>
    </source>
</evidence>
<dbReference type="InterPro" id="IPR001279">
    <property type="entry name" value="Metallo-B-lactamas"/>
</dbReference>
<proteinExistence type="predicted"/>
<keyword evidence="2" id="KW-0378">Hydrolase</keyword>
<dbReference type="EMBL" id="VUMB01000005">
    <property type="protein sequence ID" value="MSS39399.1"/>
    <property type="molecule type" value="Genomic_DNA"/>
</dbReference>
<dbReference type="Pfam" id="PF00753">
    <property type="entry name" value="Lactamase_B"/>
    <property type="match status" value="1"/>
</dbReference>
<evidence type="ECO:0000313" key="2">
    <source>
        <dbReference type="EMBL" id="MSS39399.1"/>
    </source>
</evidence>